<dbReference type="AlphaFoldDB" id="A0A7S2LIH3"/>
<dbReference type="EMBL" id="HBGY01030116">
    <property type="protein sequence ID" value="CAD9607239.1"/>
    <property type="molecule type" value="Transcribed_RNA"/>
</dbReference>
<accession>A0A7S2LIH3</accession>
<evidence type="ECO:0000313" key="1">
    <source>
        <dbReference type="EMBL" id="CAD9607239.1"/>
    </source>
</evidence>
<reference evidence="1" key="1">
    <citation type="submission" date="2021-01" db="EMBL/GenBank/DDBJ databases">
        <authorList>
            <person name="Corre E."/>
            <person name="Pelletier E."/>
            <person name="Niang G."/>
            <person name="Scheremetjew M."/>
            <person name="Finn R."/>
            <person name="Kale V."/>
            <person name="Holt S."/>
            <person name="Cochrane G."/>
            <person name="Meng A."/>
            <person name="Brown T."/>
            <person name="Cohen L."/>
        </authorList>
    </citation>
    <scope>NUCLEOTIDE SEQUENCE</scope>
    <source>
        <strain evidence="1">B650</strain>
    </source>
</reference>
<name>A0A7S2LIH3_9STRA</name>
<proteinExistence type="predicted"/>
<sequence>MSIDHDIRADTYTYNMGQILTLVKESEGRYCNYGVAFLVDNNYSVGSSWYRRHPRIAGDSAGEGIGGQLSVEDKKAAIRERIAKMKQRRELPRTATAAV</sequence>
<protein>
    <submittedName>
        <fullName evidence="1">Uncharacterized protein</fullName>
    </submittedName>
</protein>
<organism evidence="1">
    <name type="scientific">Leptocylindrus danicus</name>
    <dbReference type="NCBI Taxonomy" id="163516"/>
    <lineage>
        <taxon>Eukaryota</taxon>
        <taxon>Sar</taxon>
        <taxon>Stramenopiles</taxon>
        <taxon>Ochrophyta</taxon>
        <taxon>Bacillariophyta</taxon>
        <taxon>Coscinodiscophyceae</taxon>
        <taxon>Chaetocerotophycidae</taxon>
        <taxon>Leptocylindrales</taxon>
        <taxon>Leptocylindraceae</taxon>
        <taxon>Leptocylindrus</taxon>
    </lineage>
</organism>
<gene>
    <name evidence="1" type="ORF">LDAN0321_LOCUS18714</name>
</gene>